<keyword evidence="12" id="KW-0675">Receptor</keyword>
<dbReference type="SUPFAM" id="SSF56935">
    <property type="entry name" value="Porins"/>
    <property type="match status" value="1"/>
</dbReference>
<gene>
    <name evidence="12" type="ORF">HKT18_10330</name>
</gene>
<dbReference type="Gene3D" id="2.40.170.20">
    <property type="entry name" value="TonB-dependent receptor, beta-barrel domain"/>
    <property type="match status" value="1"/>
</dbReference>
<dbReference type="PROSITE" id="PS52016">
    <property type="entry name" value="TONB_DEPENDENT_REC_3"/>
    <property type="match status" value="1"/>
</dbReference>
<feature type="domain" description="TonB-dependent receptor-like beta-barrel" evidence="10">
    <location>
        <begin position="271"/>
        <end position="714"/>
    </location>
</feature>
<evidence type="ECO:0000256" key="7">
    <source>
        <dbReference type="ARBA" id="ARBA00023237"/>
    </source>
</evidence>
<dbReference type="Pfam" id="PF00593">
    <property type="entry name" value="TonB_dep_Rec_b-barrel"/>
    <property type="match status" value="1"/>
</dbReference>
<evidence type="ECO:0000256" key="6">
    <source>
        <dbReference type="ARBA" id="ARBA00023136"/>
    </source>
</evidence>
<evidence type="ECO:0000256" key="9">
    <source>
        <dbReference type="RuleBase" id="RU003357"/>
    </source>
</evidence>
<comment type="similarity">
    <text evidence="8 9">Belongs to the TonB-dependent receptor family.</text>
</comment>
<dbReference type="Proteomes" id="UP000536509">
    <property type="component" value="Unassembled WGS sequence"/>
</dbReference>
<dbReference type="AlphaFoldDB" id="A0A7Y3R9V4"/>
<reference evidence="12 13" key="1">
    <citation type="submission" date="2020-05" db="EMBL/GenBank/DDBJ databases">
        <title>Draft genome of Flavobacterium sp. IMCC34852.</title>
        <authorList>
            <person name="Song J."/>
            <person name="Cho J.-C."/>
        </authorList>
    </citation>
    <scope>NUCLEOTIDE SEQUENCE [LARGE SCALE GENOMIC DNA]</scope>
    <source>
        <strain evidence="12 13">IMCC34852</strain>
    </source>
</reference>
<dbReference type="GO" id="GO:0009279">
    <property type="term" value="C:cell outer membrane"/>
    <property type="evidence" value="ECO:0007669"/>
    <property type="project" value="UniProtKB-SubCell"/>
</dbReference>
<evidence type="ECO:0000313" key="13">
    <source>
        <dbReference type="Proteomes" id="UP000536509"/>
    </source>
</evidence>
<evidence type="ECO:0000313" key="12">
    <source>
        <dbReference type="EMBL" id="NNT72614.1"/>
    </source>
</evidence>
<proteinExistence type="inferred from homology"/>
<evidence type="ECO:0000259" key="10">
    <source>
        <dbReference type="Pfam" id="PF00593"/>
    </source>
</evidence>
<protein>
    <submittedName>
        <fullName evidence="12">TonB-dependent receptor plug domain-containing protein</fullName>
    </submittedName>
</protein>
<keyword evidence="4 8" id="KW-0812">Transmembrane</keyword>
<dbReference type="InterPro" id="IPR036942">
    <property type="entry name" value="Beta-barrel_TonB_sf"/>
</dbReference>
<accession>A0A7Y3R9V4</accession>
<dbReference type="InterPro" id="IPR039426">
    <property type="entry name" value="TonB-dep_rcpt-like"/>
</dbReference>
<dbReference type="InterPro" id="IPR037066">
    <property type="entry name" value="Plug_dom_sf"/>
</dbReference>
<evidence type="ECO:0000256" key="2">
    <source>
        <dbReference type="ARBA" id="ARBA00022448"/>
    </source>
</evidence>
<dbReference type="InterPro" id="IPR000531">
    <property type="entry name" value="Beta-barrel_TonB"/>
</dbReference>
<feature type="domain" description="TonB-dependent receptor plug" evidence="11">
    <location>
        <begin position="138"/>
        <end position="203"/>
    </location>
</feature>
<dbReference type="RefSeq" id="WP_171222779.1">
    <property type="nucleotide sequence ID" value="NZ_CP121446.1"/>
</dbReference>
<organism evidence="12 13">
    <name type="scientific">Flavobacterium rivulicola</name>
    <dbReference type="NCBI Taxonomy" id="2732161"/>
    <lineage>
        <taxon>Bacteria</taxon>
        <taxon>Pseudomonadati</taxon>
        <taxon>Bacteroidota</taxon>
        <taxon>Flavobacteriia</taxon>
        <taxon>Flavobacteriales</taxon>
        <taxon>Flavobacteriaceae</taxon>
        <taxon>Flavobacterium</taxon>
    </lineage>
</organism>
<sequence>MKKLILLGFFLCWISHSWSQKKKSFYYADAQLTQVLTDIEKAFEVKYSYVDSLVASQRISVPKKLYSLAEINTQIEQQSTLKVIQINERFYSINQAEKLEVFPLKEVLVEEFLAKGIRKTNQHYIISPQKVQTLPGITDADILQSLQQLPGVKSPNETATGLYIRGGTADQNLILLDGIRLYHPGHLFGMISSINPNVEQTVNYYNKAVNPKFGERVSGIIDIKSTDKISNQTKVNAGINALNADVYVQVPLVKEKLGLQISGRKSYTEWLQSPTFNQLENKVFQNTNFEDFDNNNQFKFHDYSAKLNFKHNDKTEISLSGLVIKNDLDYKNIIKTDSISNQKMNIENYGFSLNWVQKYSPKFTQKTLMFYSLYSFDYLKKQDYETDKFEAFKKLNRVVDSGAELNFGYQINEKSNLDFGYQVFGNDISHLFNSYNQDIGVVLSLRHLYNVTHAGFVHFKQDFGSWNLQPGLRYNFYSQMKASSFEPRLLLQKTISESFIWQASYERRSQVLSQVRENAANDLSLENYVWVLSDNAEYPIQKANQFTSGIIFKKNNWLLDVDAYYKNIAGITSFTLGFLGENGNEIRQGKGFTKGVDVLLQKSTSTWRAWITYTYQDSQNRFSTLNEGNYFASNADIKHSFNLAFNKKWDNFLFTAGWFWHSGKPFSTIDNSGEINSYNAQRLPNYHRLDISGSYQFQNTNGYSFKIGASIYNLYNRNTLISKELERQYANLSDFSNPRYVGREFYSLGIMPNVFFRVNF</sequence>
<evidence type="ECO:0000256" key="8">
    <source>
        <dbReference type="PROSITE-ProRule" id="PRU01360"/>
    </source>
</evidence>
<evidence type="ECO:0000256" key="5">
    <source>
        <dbReference type="ARBA" id="ARBA00023077"/>
    </source>
</evidence>
<evidence type="ECO:0000259" key="11">
    <source>
        <dbReference type="Pfam" id="PF07715"/>
    </source>
</evidence>
<evidence type="ECO:0000256" key="1">
    <source>
        <dbReference type="ARBA" id="ARBA00004571"/>
    </source>
</evidence>
<keyword evidence="13" id="KW-1185">Reference proteome</keyword>
<dbReference type="EMBL" id="JABEVX010000006">
    <property type="protein sequence ID" value="NNT72614.1"/>
    <property type="molecule type" value="Genomic_DNA"/>
</dbReference>
<keyword evidence="3 8" id="KW-1134">Transmembrane beta strand</keyword>
<comment type="caution">
    <text evidence="12">The sequence shown here is derived from an EMBL/GenBank/DDBJ whole genome shotgun (WGS) entry which is preliminary data.</text>
</comment>
<name>A0A7Y3R9V4_9FLAO</name>
<evidence type="ECO:0000256" key="3">
    <source>
        <dbReference type="ARBA" id="ARBA00022452"/>
    </source>
</evidence>
<dbReference type="Pfam" id="PF07715">
    <property type="entry name" value="Plug"/>
    <property type="match status" value="1"/>
</dbReference>
<evidence type="ECO:0000256" key="4">
    <source>
        <dbReference type="ARBA" id="ARBA00022692"/>
    </source>
</evidence>
<dbReference type="InterPro" id="IPR012910">
    <property type="entry name" value="Plug_dom"/>
</dbReference>
<keyword evidence="6 8" id="KW-0472">Membrane</keyword>
<dbReference type="Gene3D" id="2.170.130.10">
    <property type="entry name" value="TonB-dependent receptor, plug domain"/>
    <property type="match status" value="1"/>
</dbReference>
<keyword evidence="7 8" id="KW-0998">Cell outer membrane</keyword>
<keyword evidence="2 8" id="KW-0813">Transport</keyword>
<comment type="subcellular location">
    <subcellularLocation>
        <location evidence="1 8">Cell outer membrane</location>
        <topology evidence="1 8">Multi-pass membrane protein</topology>
    </subcellularLocation>
</comment>
<keyword evidence="5 9" id="KW-0798">TonB box</keyword>